<name>A0ABY8S6J5_9GAMM</name>
<feature type="domain" description="Nucleotide modification associated" evidence="1">
    <location>
        <begin position="2"/>
        <end position="181"/>
    </location>
</feature>
<evidence type="ECO:0000313" key="3">
    <source>
        <dbReference type="Proteomes" id="UP001229836"/>
    </source>
</evidence>
<dbReference type="RefSeq" id="WP_283268572.1">
    <property type="nucleotide sequence ID" value="NZ_CP125669.1"/>
</dbReference>
<proteinExistence type="predicted"/>
<dbReference type="InterPro" id="IPR040835">
    <property type="entry name" value="Nmad5"/>
</dbReference>
<dbReference type="Pfam" id="PF18757">
    <property type="entry name" value="Nmad5"/>
    <property type="match status" value="1"/>
</dbReference>
<reference evidence="2 3" key="1">
    <citation type="submission" date="2023-05" db="EMBL/GenBank/DDBJ databases">
        <title>The complete genome of Acinetobacter sp. nov KCTC 92772.</title>
        <authorList>
            <person name="Zhou G."/>
        </authorList>
    </citation>
    <scope>NUCLEOTIDE SEQUENCE [LARGE SCALE GENOMIC DNA]</scope>
    <source>
        <strain evidence="2 3">KCTC 92772</strain>
    </source>
</reference>
<sequence length="185" mass="20682">MSRLTKTLREAMLNTIISHAFDAKEKAASQAKIVAGEKVYQDVYATSLIAMESLPKGFLPKSRYIYIAIGGRQHTVYFSESRLVGARHSDRHGDRAKLFAGDEQVALDYLKTVDACDDLDKQKDSMSKEITALLESVHTFKKLWEVWPESKSLLEKFEEKPTIAILPAIQVNKLNAALGLPVESV</sequence>
<evidence type="ECO:0000313" key="2">
    <source>
        <dbReference type="EMBL" id="WHP06951.1"/>
    </source>
</evidence>
<dbReference type="Proteomes" id="UP001229836">
    <property type="component" value="Chromosome"/>
</dbReference>
<protein>
    <submittedName>
        <fullName evidence="2">Nmad5 family putative nucleotide modification protein</fullName>
    </submittedName>
</protein>
<keyword evidence="3" id="KW-1185">Reference proteome</keyword>
<gene>
    <name evidence="2" type="ORF">QLH32_05655</name>
</gene>
<organism evidence="2 3">
    <name type="scientific">Acinetobacter corruptisaponis</name>
    <dbReference type="NCBI Taxonomy" id="3045147"/>
    <lineage>
        <taxon>Bacteria</taxon>
        <taxon>Pseudomonadati</taxon>
        <taxon>Pseudomonadota</taxon>
        <taxon>Gammaproteobacteria</taxon>
        <taxon>Moraxellales</taxon>
        <taxon>Moraxellaceae</taxon>
        <taxon>Acinetobacter</taxon>
    </lineage>
</organism>
<accession>A0ABY8S6J5</accession>
<dbReference type="EMBL" id="CP125669">
    <property type="protein sequence ID" value="WHP06951.1"/>
    <property type="molecule type" value="Genomic_DNA"/>
</dbReference>
<evidence type="ECO:0000259" key="1">
    <source>
        <dbReference type="Pfam" id="PF18757"/>
    </source>
</evidence>